<dbReference type="EMBL" id="MH651178">
    <property type="protein sequence ID" value="AXQ64153.1"/>
    <property type="molecule type" value="Genomic_DNA"/>
</dbReference>
<protein>
    <submittedName>
        <fullName evidence="1">Uncharacterized protein</fullName>
    </submittedName>
</protein>
<reference evidence="1 2" key="1">
    <citation type="submission" date="2018-07" db="EMBL/GenBank/DDBJ databases">
        <authorList>
            <person name="Marker K.J."/>
            <person name="Johnson R.A."/>
            <person name="Jones B.A."/>
            <person name="Hensley O.B."/>
            <person name="Delamare B.J."/>
            <person name="Bricker A.D."/>
            <person name="Gaffney B.L."/>
            <person name="Staples A.K."/>
            <person name="King R.A."/>
            <person name="Rinehart C.A."/>
            <person name="Rowland N.S."/>
            <person name="Garlena R.A."/>
            <person name="Russell D.A."/>
            <person name="Pope W.H."/>
            <person name="Jacobs-Sera D."/>
            <person name="Hendrix R.W."/>
            <person name="Hatfull G.F."/>
        </authorList>
    </citation>
    <scope>NUCLEOTIDE SEQUENCE [LARGE SCALE GENOMIC DNA]</scope>
</reference>
<proteinExistence type="predicted"/>
<dbReference type="Proteomes" id="UP000264538">
    <property type="component" value="Segment"/>
</dbReference>
<evidence type="ECO:0000313" key="1">
    <source>
        <dbReference type="EMBL" id="AXQ64153.1"/>
    </source>
</evidence>
<evidence type="ECO:0000313" key="2">
    <source>
        <dbReference type="Proteomes" id="UP000264538"/>
    </source>
</evidence>
<sequence>MHVQGSNPDTVWCADGDPTAAFAVHHPNQNPGARMNTTPRYDVKDVCTNCWHDSCDNCRGGDCACRKFNHPPGHSYTFIDSEGEERCECGKWLEPGYYEIEDHLRSVTPAENGDNE</sequence>
<dbReference type="KEGG" id="vg:60330588"/>
<organism evidence="1 2">
    <name type="scientific">Mycobacterium phage KristaRAM</name>
    <dbReference type="NCBI Taxonomy" id="2301700"/>
    <lineage>
        <taxon>Viruses</taxon>
        <taxon>Duplodnaviria</taxon>
        <taxon>Heunggongvirae</taxon>
        <taxon>Uroviricota</taxon>
        <taxon>Caudoviricetes</taxon>
        <taxon>Gracegardnervirinae</taxon>
        <taxon>Cheoctovirus</taxon>
        <taxon>Cheoctovirus kristaram</taxon>
    </lineage>
</organism>
<accession>A0A385DXC7</accession>
<dbReference type="GeneID" id="60330588"/>
<keyword evidence="2" id="KW-1185">Reference proteome</keyword>
<name>A0A385DXC7_9CAUD</name>
<dbReference type="RefSeq" id="YP_009959049.1">
    <property type="nucleotide sequence ID" value="NC_051676.1"/>
</dbReference>
<gene>
    <name evidence="1" type="primary">96</name>
    <name evidence="1" type="ORF">SEA_KRISTARAM_96</name>
</gene>